<dbReference type="GO" id="GO:0016787">
    <property type="term" value="F:hydrolase activity"/>
    <property type="evidence" value="ECO:0007669"/>
    <property type="project" value="UniProtKB-KW"/>
</dbReference>
<evidence type="ECO:0000256" key="9">
    <source>
        <dbReference type="HAMAP-Rule" id="MF_01471"/>
    </source>
</evidence>
<dbReference type="OrthoDB" id="9798176at2"/>
<name>A0A8H9D8Y3_9PROT</name>
<comment type="function">
    <text evidence="9">CRISPR (clustered regularly interspaced short palindromic repeat), is an adaptive immune system that provides protection against mobile genetic elements (viruses, transposable elements and conjugative plasmids). CRISPR clusters contain sequences complementary to antecedent mobile elements and target invading nucleic acids. CRISPR clusters are transcribed and processed into CRISPR RNA (crRNA). Functions as a ssRNA-specific endoribonuclease. Involved in the integration of spacer DNA into the CRISPR cassette.</text>
</comment>
<comment type="caution">
    <text evidence="10">The sequence shown here is derived from an EMBL/GenBank/DDBJ whole genome shotgun (WGS) entry which is preliminary data.</text>
</comment>
<comment type="cofactor">
    <cofactor evidence="1 9">
        <name>Mg(2+)</name>
        <dbReference type="ChEBI" id="CHEBI:18420"/>
    </cofactor>
</comment>
<keyword evidence="8 9" id="KW-0051">Antiviral defense</keyword>
<dbReference type="SUPFAM" id="SSF143430">
    <property type="entry name" value="TTP0101/SSO1404-like"/>
    <property type="match status" value="1"/>
</dbReference>
<reference evidence="10" key="1">
    <citation type="submission" date="2021-02" db="EMBL/GenBank/DDBJ databases">
        <authorList>
            <person name="Han P."/>
        </authorList>
    </citation>
    <scope>NUCLEOTIDE SEQUENCE</scope>
    <source>
        <strain evidence="10">Nitrosomonas nitrosa 18-3D</strain>
    </source>
</reference>
<dbReference type="Gene3D" id="3.30.70.240">
    <property type="match status" value="1"/>
</dbReference>
<dbReference type="AlphaFoldDB" id="A0A8H9D8Y3"/>
<comment type="subunit">
    <text evidence="9">Homodimer, forms a heterotetramer with a Cas1 homodimer.</text>
</comment>
<evidence type="ECO:0000313" key="10">
    <source>
        <dbReference type="EMBL" id="CAE6485485.1"/>
    </source>
</evidence>
<dbReference type="InterPro" id="IPR019199">
    <property type="entry name" value="Virulence_VapD/CRISPR_Cas2"/>
</dbReference>
<keyword evidence="4 9" id="KW-0479">Metal-binding</keyword>
<dbReference type="EC" id="3.1.-.-" evidence="9"/>
<dbReference type="GO" id="GO:0043571">
    <property type="term" value="P:maintenance of CRISPR repeat elements"/>
    <property type="evidence" value="ECO:0007669"/>
    <property type="project" value="UniProtKB-UniRule"/>
</dbReference>
<evidence type="ECO:0000256" key="7">
    <source>
        <dbReference type="ARBA" id="ARBA00022842"/>
    </source>
</evidence>
<dbReference type="HAMAP" id="MF_01471">
    <property type="entry name" value="Cas2"/>
    <property type="match status" value="1"/>
</dbReference>
<sequence length="96" mass="11335">MPMNSRSIYLICYDVCCPRRLRQVHQFLLGYKTGGQKSFFECWLTPRELRDVRMRLIELIDPVEDRVHIFQLDPRMTPVCYGVAVTRAINTPFIVT</sequence>
<gene>
    <name evidence="10" type="primary">cas</name>
    <name evidence="9" type="synonym">cas2</name>
    <name evidence="10" type="ORF">NMYAN_10288</name>
</gene>
<evidence type="ECO:0000256" key="5">
    <source>
        <dbReference type="ARBA" id="ARBA00022759"/>
    </source>
</evidence>
<evidence type="ECO:0000256" key="6">
    <source>
        <dbReference type="ARBA" id="ARBA00022801"/>
    </source>
</evidence>
<evidence type="ECO:0000256" key="8">
    <source>
        <dbReference type="ARBA" id="ARBA00023118"/>
    </source>
</evidence>
<dbReference type="EMBL" id="CAJNAP010000001">
    <property type="protein sequence ID" value="CAE6485485.1"/>
    <property type="molecule type" value="Genomic_DNA"/>
</dbReference>
<dbReference type="GO" id="GO:0046872">
    <property type="term" value="F:metal ion binding"/>
    <property type="evidence" value="ECO:0007669"/>
    <property type="project" value="UniProtKB-UniRule"/>
</dbReference>
<keyword evidence="5 9" id="KW-0255">Endonuclease</keyword>
<protein>
    <recommendedName>
        <fullName evidence="9">CRISPR-associated endoribonuclease Cas2</fullName>
        <ecNumber evidence="9">3.1.-.-</ecNumber>
    </recommendedName>
</protein>
<evidence type="ECO:0000256" key="3">
    <source>
        <dbReference type="ARBA" id="ARBA00022722"/>
    </source>
</evidence>
<comment type="similarity">
    <text evidence="2 9">Belongs to the CRISPR-associated endoribonuclease Cas2 protein family.</text>
</comment>
<dbReference type="PANTHER" id="PTHR34405">
    <property type="entry name" value="CRISPR-ASSOCIATED ENDORIBONUCLEASE CAS2"/>
    <property type="match status" value="1"/>
</dbReference>
<accession>A0A8H9D8Y3</accession>
<evidence type="ECO:0000313" key="11">
    <source>
        <dbReference type="Proteomes" id="UP000601736"/>
    </source>
</evidence>
<dbReference type="Proteomes" id="UP000601736">
    <property type="component" value="Unassembled WGS sequence"/>
</dbReference>
<evidence type="ECO:0000256" key="2">
    <source>
        <dbReference type="ARBA" id="ARBA00009959"/>
    </source>
</evidence>
<evidence type="ECO:0000256" key="1">
    <source>
        <dbReference type="ARBA" id="ARBA00001946"/>
    </source>
</evidence>
<dbReference type="NCBIfam" id="TIGR01573">
    <property type="entry name" value="cas2"/>
    <property type="match status" value="1"/>
</dbReference>
<keyword evidence="3 9" id="KW-0540">Nuclease</keyword>
<organism evidence="10 11">
    <name type="scientific">Nitrosomonas nitrosa</name>
    <dbReference type="NCBI Taxonomy" id="52442"/>
    <lineage>
        <taxon>Bacteria</taxon>
        <taxon>Pseudomonadati</taxon>
        <taxon>Pseudomonadota</taxon>
        <taxon>Betaproteobacteria</taxon>
        <taxon>Nitrosomonadales</taxon>
        <taxon>Nitrosomonadaceae</taxon>
        <taxon>Nitrosomonas</taxon>
    </lineage>
</organism>
<dbReference type="PANTHER" id="PTHR34405:SF3">
    <property type="entry name" value="CRISPR-ASSOCIATED ENDORIBONUCLEASE CAS2 3"/>
    <property type="match status" value="1"/>
</dbReference>
<dbReference type="Pfam" id="PF09827">
    <property type="entry name" value="CRISPR_Cas2"/>
    <property type="match status" value="1"/>
</dbReference>
<keyword evidence="7 9" id="KW-0460">Magnesium</keyword>
<proteinExistence type="inferred from homology"/>
<keyword evidence="6 9" id="KW-0378">Hydrolase</keyword>
<dbReference type="CDD" id="cd09725">
    <property type="entry name" value="Cas2_I_II_III"/>
    <property type="match status" value="1"/>
</dbReference>
<dbReference type="GO" id="GO:0051607">
    <property type="term" value="P:defense response to virus"/>
    <property type="evidence" value="ECO:0007669"/>
    <property type="project" value="UniProtKB-UniRule"/>
</dbReference>
<evidence type="ECO:0000256" key="4">
    <source>
        <dbReference type="ARBA" id="ARBA00022723"/>
    </source>
</evidence>
<dbReference type="GO" id="GO:0004521">
    <property type="term" value="F:RNA endonuclease activity"/>
    <property type="evidence" value="ECO:0007669"/>
    <property type="project" value="InterPro"/>
</dbReference>
<feature type="binding site" evidence="9">
    <location>
        <position position="14"/>
    </location>
    <ligand>
        <name>Mg(2+)</name>
        <dbReference type="ChEBI" id="CHEBI:18420"/>
        <note>catalytic</note>
    </ligand>
</feature>
<dbReference type="InterPro" id="IPR021127">
    <property type="entry name" value="CRISPR_associated_Cas2"/>
</dbReference>